<organism evidence="3 4">
    <name type="scientific">Toxoplasma gondii RUB</name>
    <dbReference type="NCBI Taxonomy" id="935652"/>
    <lineage>
        <taxon>Eukaryota</taxon>
        <taxon>Sar</taxon>
        <taxon>Alveolata</taxon>
        <taxon>Apicomplexa</taxon>
        <taxon>Conoidasida</taxon>
        <taxon>Coccidia</taxon>
        <taxon>Eucoccidiorida</taxon>
        <taxon>Eimeriorina</taxon>
        <taxon>Sarcocystidae</taxon>
        <taxon>Toxoplasma</taxon>
    </lineage>
</organism>
<dbReference type="Proteomes" id="UP000028834">
    <property type="component" value="Unassembled WGS sequence"/>
</dbReference>
<proteinExistence type="predicted"/>
<dbReference type="AlphaFoldDB" id="A0A086LLH4"/>
<accession>A0A086LLH4</accession>
<name>A0A086LLH4_TOXGO</name>
<keyword evidence="2 3" id="KW-0812">Transmembrane</keyword>
<evidence type="ECO:0000256" key="1">
    <source>
        <dbReference type="SAM" id="MobiDB-lite"/>
    </source>
</evidence>
<comment type="caution">
    <text evidence="3">The sequence shown here is derived from an EMBL/GenBank/DDBJ whole genome shotgun (WGS) entry which is preliminary data.</text>
</comment>
<gene>
    <name evidence="3" type="ORF">TGRUB_433450</name>
</gene>
<evidence type="ECO:0000313" key="4">
    <source>
        <dbReference type="Proteomes" id="UP000028834"/>
    </source>
</evidence>
<feature type="transmembrane region" description="Helical" evidence="2">
    <location>
        <begin position="183"/>
        <end position="202"/>
    </location>
</feature>
<feature type="region of interest" description="Disordered" evidence="1">
    <location>
        <begin position="50"/>
        <end position="74"/>
    </location>
</feature>
<dbReference type="VEuPathDB" id="ToxoDB:TGRUB_433450"/>
<keyword evidence="2" id="KW-0472">Membrane</keyword>
<evidence type="ECO:0000313" key="3">
    <source>
        <dbReference type="EMBL" id="KFG57492.1"/>
    </source>
</evidence>
<protein>
    <submittedName>
        <fullName evidence="3">Putative transmembrane protein</fullName>
    </submittedName>
</protein>
<keyword evidence="2" id="KW-1133">Transmembrane helix</keyword>
<reference evidence="3 4" key="1">
    <citation type="submission" date="2014-05" db="EMBL/GenBank/DDBJ databases">
        <authorList>
            <person name="Sibley D."/>
            <person name="Venepally P."/>
            <person name="Karamycheva S."/>
            <person name="Hadjithomas M."/>
            <person name="Khan A."/>
            <person name="Brunk B."/>
            <person name="Roos D."/>
            <person name="Caler E."/>
            <person name="Lorenzi H."/>
        </authorList>
    </citation>
    <scope>NUCLEOTIDE SEQUENCE [LARGE SCALE GENOMIC DNA]</scope>
    <source>
        <strain evidence="3 4">RUB</strain>
    </source>
</reference>
<feature type="compositionally biased region" description="Basic and acidic residues" evidence="1">
    <location>
        <begin position="56"/>
        <end position="69"/>
    </location>
</feature>
<dbReference type="EMBL" id="AFYV02002828">
    <property type="protein sequence ID" value="KFG57492.1"/>
    <property type="molecule type" value="Genomic_DNA"/>
</dbReference>
<sequence length="262" mass="30235">MSRGCLFRTTVHVSCLSREFAGMPKDFETRPRSMFRANTSLRQRKRVFPTYRRGRRESGRNQESKETRKANPRVTESIGSRADNLMNVERAQKQPPLSHASSLCLGRCFLVAISLSRFSEEKGIISFGFPGRCVKIAFKTALGLEHVQEGREKEGIQKSPKTLGEIKFNQCRNQMWHVYLCKYIYIYIYIYAYHVFFFVRVLRFPCASAEPIPNRFVRREASLGIFCFFLYVQKCNFCQRVPGCRRSKSPSAVGSLTSACMI</sequence>
<evidence type="ECO:0000256" key="2">
    <source>
        <dbReference type="SAM" id="Phobius"/>
    </source>
</evidence>